<feature type="transmembrane region" description="Helical" evidence="1">
    <location>
        <begin position="6"/>
        <end position="22"/>
    </location>
</feature>
<dbReference type="AlphaFoldDB" id="W0SCF5"/>
<dbReference type="OrthoDB" id="9777090at2"/>
<dbReference type="InterPro" id="IPR029058">
    <property type="entry name" value="AB_hydrolase_fold"/>
</dbReference>
<evidence type="ECO:0000259" key="2">
    <source>
        <dbReference type="Pfam" id="PF00561"/>
    </source>
</evidence>
<keyword evidence="1" id="KW-0812">Transmembrane</keyword>
<dbReference type="PANTHER" id="PTHR12277:SF81">
    <property type="entry name" value="PROTEIN ABHD13"/>
    <property type="match status" value="1"/>
</dbReference>
<dbReference type="SUPFAM" id="SSF53474">
    <property type="entry name" value="alpha/beta-Hydrolases"/>
    <property type="match status" value="1"/>
</dbReference>
<keyword evidence="1" id="KW-1133">Transmembrane helix</keyword>
<dbReference type="HOGENOM" id="CLU_029375_2_1_4"/>
<accession>W0SCF5</accession>
<dbReference type="PANTHER" id="PTHR12277">
    <property type="entry name" value="ALPHA/BETA HYDROLASE DOMAIN-CONTAINING PROTEIN"/>
    <property type="match status" value="1"/>
</dbReference>
<gene>
    <name evidence="3" type="ORF">SUTH_01084</name>
</gene>
<name>W0SCF5_9PROT</name>
<protein>
    <recommendedName>
        <fullName evidence="2">AB hydrolase-1 domain-containing protein</fullName>
    </recommendedName>
</protein>
<keyword evidence="4" id="KW-1185">Reference proteome</keyword>
<feature type="domain" description="AB hydrolase-1" evidence="2">
    <location>
        <begin position="77"/>
        <end position="190"/>
    </location>
</feature>
<dbReference type="STRING" id="1223802.SUTH_01084"/>
<dbReference type="Gene3D" id="3.40.50.1820">
    <property type="entry name" value="alpha/beta hydrolase"/>
    <property type="match status" value="1"/>
</dbReference>
<organism evidence="3 4">
    <name type="scientific">Sulfuritalea hydrogenivorans sk43H</name>
    <dbReference type="NCBI Taxonomy" id="1223802"/>
    <lineage>
        <taxon>Bacteria</taxon>
        <taxon>Pseudomonadati</taxon>
        <taxon>Pseudomonadota</taxon>
        <taxon>Betaproteobacteria</taxon>
        <taxon>Nitrosomonadales</taxon>
        <taxon>Sterolibacteriaceae</taxon>
        <taxon>Sulfuritalea</taxon>
    </lineage>
</organism>
<evidence type="ECO:0000256" key="1">
    <source>
        <dbReference type="SAM" id="Phobius"/>
    </source>
</evidence>
<dbReference type="Proteomes" id="UP000031637">
    <property type="component" value="Chromosome"/>
</dbReference>
<proteinExistence type="predicted"/>
<sequence>MFWSALQIVLLIYLGLMALIYFRQGSMVFLPEIDRDYRASPTDIGLPFTPLKLTTADGENLDGWFVPAGTKREARGLVVFFHGNAGNIAHRLDYLRMFHDLGLATLIMDYRGYGKSSGSPSEQGTYRDAEAAWLHATQVLGFPAGRIVLFGESLGGGVAAQLAAKTHPAALVLASTFTSVPDLGAELYPLLPIHWLAHIRYDSLARLEEIACPLLVIHSRNDDIIPYTHGRRLFEAARPPKQFLEVEGGHNDGFVFGREDWIRQFDGFLQPVLP</sequence>
<evidence type="ECO:0000313" key="3">
    <source>
        <dbReference type="EMBL" id="BAO28884.1"/>
    </source>
</evidence>
<dbReference type="Pfam" id="PF00561">
    <property type="entry name" value="Abhydrolase_1"/>
    <property type="match status" value="1"/>
</dbReference>
<dbReference type="EMBL" id="AP012547">
    <property type="protein sequence ID" value="BAO28884.1"/>
    <property type="molecule type" value="Genomic_DNA"/>
</dbReference>
<reference evidence="3 4" key="1">
    <citation type="journal article" date="2014" name="Syst. Appl. Microbiol.">
        <title>Complete genomes of freshwater sulfur oxidizers Sulfuricella denitrificans skB26 and Sulfuritalea hydrogenivorans sk43H: genetic insights into the sulfur oxidation pathway of betaproteobacteria.</title>
        <authorList>
            <person name="Watanabe T."/>
            <person name="Kojima H."/>
            <person name="Fukui M."/>
        </authorList>
    </citation>
    <scope>NUCLEOTIDE SEQUENCE [LARGE SCALE GENOMIC DNA]</scope>
    <source>
        <strain evidence="3">DSM22779</strain>
    </source>
</reference>
<dbReference type="KEGG" id="shd:SUTH_01084"/>
<keyword evidence="1" id="KW-0472">Membrane</keyword>
<dbReference type="InterPro" id="IPR000073">
    <property type="entry name" value="AB_hydrolase_1"/>
</dbReference>
<evidence type="ECO:0000313" key="4">
    <source>
        <dbReference type="Proteomes" id="UP000031637"/>
    </source>
</evidence>